<evidence type="ECO:0000256" key="5">
    <source>
        <dbReference type="ARBA" id="ARBA00022691"/>
    </source>
</evidence>
<comment type="function">
    <text evidence="6">Methylates ribosomal protein L11.</text>
</comment>
<dbReference type="OrthoDB" id="9785995at2"/>
<reference evidence="8" key="1">
    <citation type="journal article" date="2013" name="Genome Announc.">
        <title>Whole-Genome Sequencing of Lactobacillus shenzhenensis Strain LY-73T.</title>
        <authorList>
            <person name="Lin Z."/>
            <person name="Liu Z."/>
            <person name="Yang R."/>
            <person name="Zou Y."/>
            <person name="Wan D."/>
            <person name="Chen J."/>
            <person name="Guo M."/>
            <person name="Zhao J."/>
            <person name="Fang C."/>
            <person name="Yang R."/>
            <person name="Liu F."/>
        </authorList>
    </citation>
    <scope>NUCLEOTIDE SEQUENCE [LARGE SCALE GENOMIC DNA]</scope>
    <source>
        <strain evidence="8">LY-73</strain>
    </source>
</reference>
<dbReference type="Pfam" id="PF06325">
    <property type="entry name" value="PrmA"/>
    <property type="match status" value="1"/>
</dbReference>
<feature type="binding site" evidence="6">
    <location>
        <position position="249"/>
    </location>
    <ligand>
        <name>S-adenosyl-L-methionine</name>
        <dbReference type="ChEBI" id="CHEBI:59789"/>
    </ligand>
</feature>
<evidence type="ECO:0000256" key="3">
    <source>
        <dbReference type="ARBA" id="ARBA00022603"/>
    </source>
</evidence>
<evidence type="ECO:0000256" key="2">
    <source>
        <dbReference type="ARBA" id="ARBA00022490"/>
    </source>
</evidence>
<dbReference type="CDD" id="cd02440">
    <property type="entry name" value="AdoMet_MTases"/>
    <property type="match status" value="1"/>
</dbReference>
<evidence type="ECO:0000256" key="6">
    <source>
        <dbReference type="HAMAP-Rule" id="MF_00735"/>
    </source>
</evidence>
<dbReference type="InterPro" id="IPR029063">
    <property type="entry name" value="SAM-dependent_MTases_sf"/>
</dbReference>
<feature type="binding site" evidence="6">
    <location>
        <position position="163"/>
    </location>
    <ligand>
        <name>S-adenosyl-L-methionine</name>
        <dbReference type="ChEBI" id="CHEBI:59789"/>
    </ligand>
</feature>
<comment type="subcellular location">
    <subcellularLocation>
        <location evidence="6">Cytoplasm</location>
    </subcellularLocation>
</comment>
<dbReference type="GO" id="GO:0016279">
    <property type="term" value="F:protein-lysine N-methyltransferase activity"/>
    <property type="evidence" value="ECO:0007669"/>
    <property type="project" value="RHEA"/>
</dbReference>
<dbReference type="InterPro" id="IPR050078">
    <property type="entry name" value="Ribosomal_L11_MeTrfase_PrmA"/>
</dbReference>
<dbReference type="Gene3D" id="3.40.50.150">
    <property type="entry name" value="Vaccinia Virus protein VP39"/>
    <property type="match status" value="1"/>
</dbReference>
<comment type="catalytic activity">
    <reaction evidence="6">
        <text>L-lysyl-[protein] + 3 S-adenosyl-L-methionine = N(6),N(6),N(6)-trimethyl-L-lysyl-[protein] + 3 S-adenosyl-L-homocysteine + 3 H(+)</text>
        <dbReference type="Rhea" id="RHEA:54192"/>
        <dbReference type="Rhea" id="RHEA-COMP:9752"/>
        <dbReference type="Rhea" id="RHEA-COMP:13826"/>
        <dbReference type="ChEBI" id="CHEBI:15378"/>
        <dbReference type="ChEBI" id="CHEBI:29969"/>
        <dbReference type="ChEBI" id="CHEBI:57856"/>
        <dbReference type="ChEBI" id="CHEBI:59789"/>
        <dbReference type="ChEBI" id="CHEBI:61961"/>
    </reaction>
</comment>
<dbReference type="EMBL" id="KI271582">
    <property type="protein sequence ID" value="ERL66748.1"/>
    <property type="molecule type" value="Genomic_DNA"/>
</dbReference>
<protein>
    <recommendedName>
        <fullName evidence="6">Ribosomal protein L11 methyltransferase</fullName>
        <shortName evidence="6">L11 Mtase</shortName>
        <ecNumber evidence="6">2.1.1.-</ecNumber>
    </recommendedName>
</protein>
<accession>U4TY72</accession>
<dbReference type="HOGENOM" id="CLU_049382_0_1_9"/>
<dbReference type="GO" id="GO:0032259">
    <property type="term" value="P:methylation"/>
    <property type="evidence" value="ECO:0007669"/>
    <property type="project" value="UniProtKB-KW"/>
</dbReference>
<feature type="binding site" evidence="6">
    <location>
        <position position="184"/>
    </location>
    <ligand>
        <name>S-adenosyl-L-methionine</name>
        <dbReference type="ChEBI" id="CHEBI:59789"/>
    </ligand>
</feature>
<evidence type="ECO:0000256" key="1">
    <source>
        <dbReference type="ARBA" id="ARBA00009741"/>
    </source>
</evidence>
<keyword evidence="4 6" id="KW-0808">Transferase</keyword>
<sequence>MQWHKVTVETTTAAVSAVSEILTTAGATGVEVMDAADPTHVEARTPDEVFDWSTIPHRENGAAVTAYYAVTADFSRQLAEIQRRVQALPAAGFTRAAAGPVHTAQIQDEDWSTNWRQYYRPVQVTRWLTVVPAWSEDLPDDDRVQVIRMDPGEAFGTGTHPTTQLSLQLLEILLRPGDDVIDVGTGAGILSIAAKLFGAGDVLATDVDDQALKVARRNIKLNPRASDIRLQPADLLTNVQGTADVIVANILTEVLLPLIPQLPAHLRPHGTVILAGIYRDKIETITKALAAAGMTVTLTLTNTEWYAVAAQQESR</sequence>
<dbReference type="NCBIfam" id="TIGR00406">
    <property type="entry name" value="prmA"/>
    <property type="match status" value="1"/>
</dbReference>
<dbReference type="PANTHER" id="PTHR43648">
    <property type="entry name" value="ELECTRON TRANSFER FLAVOPROTEIN BETA SUBUNIT LYSINE METHYLTRANSFERASE"/>
    <property type="match status" value="1"/>
</dbReference>
<evidence type="ECO:0000313" key="8">
    <source>
        <dbReference type="Proteomes" id="UP000030647"/>
    </source>
</evidence>
<organism evidence="7 8">
    <name type="scientific">Schleiferilactobacillus shenzhenensis LY-73</name>
    <dbReference type="NCBI Taxonomy" id="1231336"/>
    <lineage>
        <taxon>Bacteria</taxon>
        <taxon>Bacillati</taxon>
        <taxon>Bacillota</taxon>
        <taxon>Bacilli</taxon>
        <taxon>Lactobacillales</taxon>
        <taxon>Lactobacillaceae</taxon>
        <taxon>Schleiferilactobacillus</taxon>
    </lineage>
</organism>
<proteinExistence type="inferred from homology"/>
<dbReference type="HAMAP" id="MF_00735">
    <property type="entry name" value="Methyltr_PrmA"/>
    <property type="match status" value="1"/>
</dbReference>
<dbReference type="PANTHER" id="PTHR43648:SF1">
    <property type="entry name" value="ELECTRON TRANSFER FLAVOPROTEIN BETA SUBUNIT LYSINE METHYLTRANSFERASE"/>
    <property type="match status" value="1"/>
</dbReference>
<dbReference type="PIRSF" id="PIRSF000401">
    <property type="entry name" value="RPL11_MTase"/>
    <property type="match status" value="1"/>
</dbReference>
<keyword evidence="2 6" id="KW-0963">Cytoplasm</keyword>
<dbReference type="RefSeq" id="WP_022528374.1">
    <property type="nucleotide sequence ID" value="NZ_KI271582.1"/>
</dbReference>
<dbReference type="eggNOG" id="COG2264">
    <property type="taxonomic scope" value="Bacteria"/>
</dbReference>
<gene>
    <name evidence="6 7" type="primary">prmA</name>
    <name evidence="7" type="ORF">L248_0427</name>
</gene>
<dbReference type="SUPFAM" id="SSF53335">
    <property type="entry name" value="S-adenosyl-L-methionine-dependent methyltransferases"/>
    <property type="match status" value="1"/>
</dbReference>
<name>U4TY72_9LACO</name>
<keyword evidence="3 6" id="KW-0489">Methyltransferase</keyword>
<dbReference type="InterPro" id="IPR004498">
    <property type="entry name" value="Ribosomal_PrmA_MeTrfase"/>
</dbReference>
<keyword evidence="5 6" id="KW-0949">S-adenosyl-L-methionine</keyword>
<dbReference type="Proteomes" id="UP000030647">
    <property type="component" value="Unassembled WGS sequence"/>
</dbReference>
<keyword evidence="8" id="KW-1185">Reference proteome</keyword>
<evidence type="ECO:0000256" key="4">
    <source>
        <dbReference type="ARBA" id="ARBA00022679"/>
    </source>
</evidence>
<feature type="binding site" evidence="6">
    <location>
        <position position="206"/>
    </location>
    <ligand>
        <name>S-adenosyl-L-methionine</name>
        <dbReference type="ChEBI" id="CHEBI:59789"/>
    </ligand>
</feature>
<dbReference type="AlphaFoldDB" id="U4TY72"/>
<comment type="similarity">
    <text evidence="1 6">Belongs to the methyltransferase superfamily. PrmA family.</text>
</comment>
<dbReference type="STRING" id="1231336.L248_0427"/>
<dbReference type="EC" id="2.1.1.-" evidence="6"/>
<evidence type="ECO:0000313" key="7">
    <source>
        <dbReference type="EMBL" id="ERL66748.1"/>
    </source>
</evidence>
<dbReference type="GO" id="GO:0005737">
    <property type="term" value="C:cytoplasm"/>
    <property type="evidence" value="ECO:0007669"/>
    <property type="project" value="UniProtKB-SubCell"/>
</dbReference>